<name>A0A1I4YT95_9GAMM</name>
<keyword evidence="2" id="KW-1185">Reference proteome</keyword>
<protein>
    <submittedName>
        <fullName evidence="1">K+-transporting ATPase ATPase F chain</fullName>
    </submittedName>
</protein>
<dbReference type="AlphaFoldDB" id="A0A1I4YT95"/>
<gene>
    <name evidence="1" type="ORF">SAMN05216516_10719</name>
</gene>
<sequence>MSIIGVIGIALVFLLLGYLVYALINAETF</sequence>
<reference evidence="2" key="1">
    <citation type="submission" date="2016-10" db="EMBL/GenBank/DDBJ databases">
        <authorList>
            <person name="Varghese N."/>
            <person name="Submissions S."/>
        </authorList>
    </citation>
    <scope>NUCLEOTIDE SEQUENCE [LARGE SCALE GENOMIC DNA]</scope>
    <source>
        <strain evidence="2">N6PO6</strain>
    </source>
</reference>
<dbReference type="GO" id="GO:0005886">
    <property type="term" value="C:plasma membrane"/>
    <property type="evidence" value="ECO:0007669"/>
    <property type="project" value="InterPro"/>
</dbReference>
<dbReference type="EMBL" id="FOVC01000007">
    <property type="protein sequence ID" value="SFN40993.1"/>
    <property type="molecule type" value="Genomic_DNA"/>
</dbReference>
<accession>A0A1I4YT95</accession>
<dbReference type="Proteomes" id="UP000242222">
    <property type="component" value="Unassembled WGS sequence"/>
</dbReference>
<dbReference type="STRING" id="1367852.SAMN05216516_10719"/>
<evidence type="ECO:0000313" key="2">
    <source>
        <dbReference type="Proteomes" id="UP000242222"/>
    </source>
</evidence>
<dbReference type="InterPro" id="IPR011726">
    <property type="entry name" value="KdpF"/>
</dbReference>
<dbReference type="Pfam" id="PF09604">
    <property type="entry name" value="Potass_KdpF"/>
    <property type="match status" value="1"/>
</dbReference>
<organism evidence="1 2">
    <name type="scientific">Izhakiella capsodis</name>
    <dbReference type="NCBI Taxonomy" id="1367852"/>
    <lineage>
        <taxon>Bacteria</taxon>
        <taxon>Pseudomonadati</taxon>
        <taxon>Pseudomonadota</taxon>
        <taxon>Gammaproteobacteria</taxon>
        <taxon>Enterobacterales</taxon>
        <taxon>Erwiniaceae</taxon>
        <taxon>Izhakiella</taxon>
    </lineage>
</organism>
<dbReference type="GO" id="GO:0008556">
    <property type="term" value="F:P-type potassium transmembrane transporter activity"/>
    <property type="evidence" value="ECO:0007669"/>
    <property type="project" value="InterPro"/>
</dbReference>
<evidence type="ECO:0000313" key="1">
    <source>
        <dbReference type="EMBL" id="SFN40993.1"/>
    </source>
</evidence>
<proteinExistence type="predicted"/>
<dbReference type="RefSeq" id="WP_092878068.1">
    <property type="nucleotide sequence ID" value="NZ_FOVC01000007.1"/>
</dbReference>
<dbReference type="NCBIfam" id="TIGR02115">
    <property type="entry name" value="potass_kdpF"/>
    <property type="match status" value="1"/>
</dbReference>